<evidence type="ECO:0000256" key="1">
    <source>
        <dbReference type="SAM" id="Phobius"/>
    </source>
</evidence>
<keyword evidence="1" id="KW-0472">Membrane</keyword>
<dbReference type="InterPro" id="IPR025646">
    <property type="entry name" value="DUF4350"/>
</dbReference>
<protein>
    <recommendedName>
        <fullName evidence="2">DUF4350 domain-containing protein</fullName>
    </recommendedName>
</protein>
<dbReference type="AlphaFoldDB" id="X1T298"/>
<accession>X1T298</accession>
<comment type="caution">
    <text evidence="3">The sequence shown here is derived from an EMBL/GenBank/DDBJ whole genome shotgun (WGS) entry which is preliminary data.</text>
</comment>
<sequence>TSFLDINENESWDEGEPKGPLPVATEIRFGKGTLVLASDPSIMTNSMVGRDDNYNFMKYLTSPNGERVGVLIDNSHLTKTPLDVSKTRLTGVREILSTPYPLLGIVALIFVVVSRYTLKKGESND</sequence>
<name>X1T298_9ZZZZ</name>
<dbReference type="EMBL" id="BARW01006862">
    <property type="protein sequence ID" value="GAI81740.1"/>
    <property type="molecule type" value="Genomic_DNA"/>
</dbReference>
<feature type="transmembrane region" description="Helical" evidence="1">
    <location>
        <begin position="100"/>
        <end position="118"/>
    </location>
</feature>
<evidence type="ECO:0000259" key="2">
    <source>
        <dbReference type="Pfam" id="PF14258"/>
    </source>
</evidence>
<gene>
    <name evidence="3" type="ORF">S12H4_14395</name>
</gene>
<proteinExistence type="predicted"/>
<dbReference type="Pfam" id="PF14258">
    <property type="entry name" value="DUF4350"/>
    <property type="match status" value="1"/>
</dbReference>
<feature type="non-terminal residue" evidence="3">
    <location>
        <position position="1"/>
    </location>
</feature>
<feature type="domain" description="DUF4350" evidence="2">
    <location>
        <begin position="2"/>
        <end position="60"/>
    </location>
</feature>
<keyword evidence="1" id="KW-1133">Transmembrane helix</keyword>
<keyword evidence="1" id="KW-0812">Transmembrane</keyword>
<organism evidence="3">
    <name type="scientific">marine sediment metagenome</name>
    <dbReference type="NCBI Taxonomy" id="412755"/>
    <lineage>
        <taxon>unclassified sequences</taxon>
        <taxon>metagenomes</taxon>
        <taxon>ecological metagenomes</taxon>
    </lineage>
</organism>
<evidence type="ECO:0000313" key="3">
    <source>
        <dbReference type="EMBL" id="GAI81740.1"/>
    </source>
</evidence>
<reference evidence="3" key="1">
    <citation type="journal article" date="2014" name="Front. Microbiol.">
        <title>High frequency of phylogenetically diverse reductive dehalogenase-homologous genes in deep subseafloor sedimentary metagenomes.</title>
        <authorList>
            <person name="Kawai M."/>
            <person name="Futagami T."/>
            <person name="Toyoda A."/>
            <person name="Takaki Y."/>
            <person name="Nishi S."/>
            <person name="Hori S."/>
            <person name="Arai W."/>
            <person name="Tsubouchi T."/>
            <person name="Morono Y."/>
            <person name="Uchiyama I."/>
            <person name="Ito T."/>
            <person name="Fujiyama A."/>
            <person name="Inagaki F."/>
            <person name="Takami H."/>
        </authorList>
    </citation>
    <scope>NUCLEOTIDE SEQUENCE</scope>
    <source>
        <strain evidence="3">Expedition CK06-06</strain>
    </source>
</reference>